<dbReference type="InterPro" id="IPR017441">
    <property type="entry name" value="Protein_kinase_ATP_BS"/>
</dbReference>
<evidence type="ECO:0000256" key="3">
    <source>
        <dbReference type="ARBA" id="ARBA00022679"/>
    </source>
</evidence>
<evidence type="ECO:0000256" key="4">
    <source>
        <dbReference type="ARBA" id="ARBA00022741"/>
    </source>
</evidence>
<dbReference type="GO" id="GO:0005634">
    <property type="term" value="C:nucleus"/>
    <property type="evidence" value="ECO:0007669"/>
    <property type="project" value="TreeGrafter"/>
</dbReference>
<dbReference type="AlphaFoldDB" id="A0AAW1NDK7"/>
<dbReference type="GO" id="GO:0050684">
    <property type="term" value="P:regulation of mRNA processing"/>
    <property type="evidence" value="ECO:0007669"/>
    <property type="project" value="TreeGrafter"/>
</dbReference>
<name>A0AAW1NDK7_POPJA</name>
<dbReference type="PANTHER" id="PTHR47634:SF9">
    <property type="entry name" value="PROTEIN KINASE DOMAIN-CONTAINING PROTEIN-RELATED"/>
    <property type="match status" value="1"/>
</dbReference>
<dbReference type="Pfam" id="PF00069">
    <property type="entry name" value="Pkinase"/>
    <property type="match status" value="2"/>
</dbReference>
<evidence type="ECO:0000256" key="5">
    <source>
        <dbReference type="ARBA" id="ARBA00022777"/>
    </source>
</evidence>
<dbReference type="GO" id="GO:0004674">
    <property type="term" value="F:protein serine/threonine kinase activity"/>
    <property type="evidence" value="ECO:0007669"/>
    <property type="project" value="UniProtKB-KW"/>
</dbReference>
<sequence>MPKRTGSESLNLAPEVPNLQPSSRGAVSRSNSRDQERSEIVQGRTEALFENFHLQQHQPLQQPQQHSHSRNKSTIIPGDLHPTLSTDSRGRHAEKDDGNHEDEDQGGRSLSTRRYRSRYGDFEISYRDFRRYSEEYLEESKDTNSTKVLYAYDDKLSVRCINSSISSDYLSLSLSPIERDKPLPCLHSKPSRTEERKPIEHLSANDLQEIAGADESVEQECATEYCFGGYKSTEIGEVLGNRYEVIRKLGFGHFSTVWLCKDKEVTCSDMYSAVKIVKAAEMFNCVAQDEIKLLRCIKSADPNHPGYKHIIQMLDFFQEHSLNGYHTCISFELMGPSLLHLLVQSDYHGIHLPGVRIILKQLLQGLVYLHNVCRIIHTDIKPENILIKVKDDYVRNLVETSSRYKELGVQMPRTYVSSEAWEHYIYCRPIPPLGPIPGAGCFERTSKIGATRASSFPKEEGEPKMKPEKHSRSNKLHQPMYISPNIEVKIADLGNACWEDHHFSCNIQTKQYRALEVILGADYSFPADMWSVGCLAFELATAEYLFNPKRTSSISSTEDHVYLICETLGSIPRYIAQRGARSQHFFDQQGNLRTHDDSINLKYWKTEDVLVDKYMWKRVDAIPFATFVEGLIEPDPELRLTAAAALTSDWINETF</sequence>
<feature type="compositionally biased region" description="Basic and acidic residues" evidence="10">
    <location>
        <begin position="457"/>
        <end position="471"/>
    </location>
</feature>
<dbReference type="GO" id="GO:0005737">
    <property type="term" value="C:cytoplasm"/>
    <property type="evidence" value="ECO:0007669"/>
    <property type="project" value="TreeGrafter"/>
</dbReference>
<reference evidence="12 13" key="1">
    <citation type="journal article" date="2024" name="BMC Genomics">
        <title>De novo assembly and annotation of Popillia japonica's genome with initial clues to its potential as an invasive pest.</title>
        <authorList>
            <person name="Cucini C."/>
            <person name="Boschi S."/>
            <person name="Funari R."/>
            <person name="Cardaioli E."/>
            <person name="Iannotti N."/>
            <person name="Marturano G."/>
            <person name="Paoli F."/>
            <person name="Bruttini M."/>
            <person name="Carapelli A."/>
            <person name="Frati F."/>
            <person name="Nardi F."/>
        </authorList>
    </citation>
    <scope>NUCLEOTIDE SEQUENCE [LARGE SCALE GENOMIC DNA]</scope>
    <source>
        <strain evidence="12">DMR45628</strain>
    </source>
</reference>
<dbReference type="GO" id="GO:0005524">
    <property type="term" value="F:ATP binding"/>
    <property type="evidence" value="ECO:0007669"/>
    <property type="project" value="UniProtKB-UniRule"/>
</dbReference>
<evidence type="ECO:0000256" key="9">
    <source>
        <dbReference type="PROSITE-ProRule" id="PRU10141"/>
    </source>
</evidence>
<protein>
    <recommendedName>
        <fullName evidence="1">non-specific serine/threonine protein kinase</fullName>
        <ecNumber evidence="1">2.7.11.1</ecNumber>
    </recommendedName>
</protein>
<feature type="region of interest" description="Disordered" evidence="10">
    <location>
        <begin position="1"/>
        <end position="112"/>
    </location>
</feature>
<dbReference type="PROSITE" id="PS50011">
    <property type="entry name" value="PROTEIN_KINASE_DOM"/>
    <property type="match status" value="1"/>
</dbReference>
<dbReference type="SUPFAM" id="SSF56112">
    <property type="entry name" value="Protein kinase-like (PK-like)"/>
    <property type="match status" value="1"/>
</dbReference>
<keyword evidence="13" id="KW-1185">Reference proteome</keyword>
<feature type="compositionally biased region" description="Polar residues" evidence="10">
    <location>
        <begin position="19"/>
        <end position="30"/>
    </location>
</feature>
<organism evidence="12 13">
    <name type="scientific">Popillia japonica</name>
    <name type="common">Japanese beetle</name>
    <dbReference type="NCBI Taxonomy" id="7064"/>
    <lineage>
        <taxon>Eukaryota</taxon>
        <taxon>Metazoa</taxon>
        <taxon>Ecdysozoa</taxon>
        <taxon>Arthropoda</taxon>
        <taxon>Hexapoda</taxon>
        <taxon>Insecta</taxon>
        <taxon>Pterygota</taxon>
        <taxon>Neoptera</taxon>
        <taxon>Endopterygota</taxon>
        <taxon>Coleoptera</taxon>
        <taxon>Polyphaga</taxon>
        <taxon>Scarabaeiformia</taxon>
        <taxon>Scarabaeidae</taxon>
        <taxon>Rutelinae</taxon>
        <taxon>Popillia</taxon>
    </lineage>
</organism>
<proteinExistence type="predicted"/>
<gene>
    <name evidence="12" type="ORF">QE152_g574</name>
</gene>
<dbReference type="SMART" id="SM00220">
    <property type="entry name" value="S_TKc"/>
    <property type="match status" value="1"/>
</dbReference>
<dbReference type="Gene3D" id="3.30.200.20">
    <property type="entry name" value="Phosphorylase Kinase, domain 1"/>
    <property type="match status" value="1"/>
</dbReference>
<keyword evidence="5 12" id="KW-0418">Kinase</keyword>
<dbReference type="PROSITE" id="PS00107">
    <property type="entry name" value="PROTEIN_KINASE_ATP"/>
    <property type="match status" value="1"/>
</dbReference>
<comment type="caution">
    <text evidence="12">The sequence shown here is derived from an EMBL/GenBank/DDBJ whole genome shotgun (WGS) entry which is preliminary data.</text>
</comment>
<dbReference type="PROSITE" id="PS00108">
    <property type="entry name" value="PROTEIN_KINASE_ST"/>
    <property type="match status" value="1"/>
</dbReference>
<dbReference type="EMBL" id="JASPKY010000003">
    <property type="protein sequence ID" value="KAK9758713.1"/>
    <property type="molecule type" value="Genomic_DNA"/>
</dbReference>
<evidence type="ECO:0000313" key="12">
    <source>
        <dbReference type="EMBL" id="KAK9758713.1"/>
    </source>
</evidence>
<dbReference type="InterPro" id="IPR051334">
    <property type="entry name" value="SRPK"/>
</dbReference>
<dbReference type="InterPro" id="IPR011009">
    <property type="entry name" value="Kinase-like_dom_sf"/>
</dbReference>
<comment type="catalytic activity">
    <reaction evidence="8">
        <text>L-seryl-[protein] + ATP = O-phospho-L-seryl-[protein] + ADP + H(+)</text>
        <dbReference type="Rhea" id="RHEA:17989"/>
        <dbReference type="Rhea" id="RHEA-COMP:9863"/>
        <dbReference type="Rhea" id="RHEA-COMP:11604"/>
        <dbReference type="ChEBI" id="CHEBI:15378"/>
        <dbReference type="ChEBI" id="CHEBI:29999"/>
        <dbReference type="ChEBI" id="CHEBI:30616"/>
        <dbReference type="ChEBI" id="CHEBI:83421"/>
        <dbReference type="ChEBI" id="CHEBI:456216"/>
        <dbReference type="EC" id="2.7.11.1"/>
    </reaction>
</comment>
<keyword evidence="3" id="KW-0808">Transferase</keyword>
<dbReference type="EC" id="2.7.11.1" evidence="1"/>
<evidence type="ECO:0000256" key="2">
    <source>
        <dbReference type="ARBA" id="ARBA00022527"/>
    </source>
</evidence>
<comment type="catalytic activity">
    <reaction evidence="7">
        <text>L-threonyl-[protein] + ATP = O-phospho-L-threonyl-[protein] + ADP + H(+)</text>
        <dbReference type="Rhea" id="RHEA:46608"/>
        <dbReference type="Rhea" id="RHEA-COMP:11060"/>
        <dbReference type="Rhea" id="RHEA-COMP:11605"/>
        <dbReference type="ChEBI" id="CHEBI:15378"/>
        <dbReference type="ChEBI" id="CHEBI:30013"/>
        <dbReference type="ChEBI" id="CHEBI:30616"/>
        <dbReference type="ChEBI" id="CHEBI:61977"/>
        <dbReference type="ChEBI" id="CHEBI:456216"/>
        <dbReference type="EC" id="2.7.11.1"/>
    </reaction>
</comment>
<evidence type="ECO:0000256" key="7">
    <source>
        <dbReference type="ARBA" id="ARBA00047899"/>
    </source>
</evidence>
<evidence type="ECO:0000256" key="10">
    <source>
        <dbReference type="SAM" id="MobiDB-lite"/>
    </source>
</evidence>
<keyword evidence="6 9" id="KW-0067">ATP-binding</keyword>
<keyword evidence="2" id="KW-0723">Serine/threonine-protein kinase</keyword>
<feature type="region of interest" description="Disordered" evidence="10">
    <location>
        <begin position="452"/>
        <end position="474"/>
    </location>
</feature>
<accession>A0AAW1NDK7</accession>
<evidence type="ECO:0000256" key="6">
    <source>
        <dbReference type="ARBA" id="ARBA00022840"/>
    </source>
</evidence>
<evidence type="ECO:0000259" key="11">
    <source>
        <dbReference type="PROSITE" id="PS50011"/>
    </source>
</evidence>
<evidence type="ECO:0000313" key="13">
    <source>
        <dbReference type="Proteomes" id="UP001458880"/>
    </source>
</evidence>
<evidence type="ECO:0000256" key="1">
    <source>
        <dbReference type="ARBA" id="ARBA00012513"/>
    </source>
</evidence>
<dbReference type="Proteomes" id="UP001458880">
    <property type="component" value="Unassembled WGS sequence"/>
</dbReference>
<feature type="binding site" evidence="9">
    <location>
        <position position="275"/>
    </location>
    <ligand>
        <name>ATP</name>
        <dbReference type="ChEBI" id="CHEBI:30616"/>
    </ligand>
</feature>
<dbReference type="InterPro" id="IPR008271">
    <property type="entry name" value="Ser/Thr_kinase_AS"/>
</dbReference>
<dbReference type="GO" id="GO:0000245">
    <property type="term" value="P:spliceosomal complex assembly"/>
    <property type="evidence" value="ECO:0007669"/>
    <property type="project" value="TreeGrafter"/>
</dbReference>
<feature type="compositionally biased region" description="Low complexity" evidence="10">
    <location>
        <begin position="53"/>
        <end position="66"/>
    </location>
</feature>
<feature type="compositionally biased region" description="Basic and acidic residues" evidence="10">
    <location>
        <begin position="88"/>
        <end position="98"/>
    </location>
</feature>
<feature type="domain" description="Protein kinase" evidence="11">
    <location>
        <begin position="243"/>
        <end position="651"/>
    </location>
</feature>
<dbReference type="Gene3D" id="1.10.510.10">
    <property type="entry name" value="Transferase(Phosphotransferase) domain 1"/>
    <property type="match status" value="2"/>
</dbReference>
<evidence type="ECO:0000256" key="8">
    <source>
        <dbReference type="ARBA" id="ARBA00048679"/>
    </source>
</evidence>
<dbReference type="InterPro" id="IPR000719">
    <property type="entry name" value="Prot_kinase_dom"/>
</dbReference>
<keyword evidence="4 9" id="KW-0547">Nucleotide-binding</keyword>
<dbReference type="FunFam" id="1.10.510.10:FF:000275">
    <property type="entry name" value="SRSF protein kinase 2 isoform X3"/>
    <property type="match status" value="1"/>
</dbReference>
<dbReference type="PANTHER" id="PTHR47634">
    <property type="entry name" value="PROTEIN KINASE DOMAIN-CONTAINING PROTEIN-RELATED"/>
    <property type="match status" value="1"/>
</dbReference>